<name>A0AAD6SRL2_9AGAR</name>
<gene>
    <name evidence="1" type="ORF">C8F04DRAFT_645011</name>
</gene>
<reference evidence="1" key="1">
    <citation type="submission" date="2023-03" db="EMBL/GenBank/DDBJ databases">
        <title>Massive genome expansion in bonnet fungi (Mycena s.s.) driven by repeated elements and novel gene families across ecological guilds.</title>
        <authorList>
            <consortium name="Lawrence Berkeley National Laboratory"/>
            <person name="Harder C.B."/>
            <person name="Miyauchi S."/>
            <person name="Viragh M."/>
            <person name="Kuo A."/>
            <person name="Thoen E."/>
            <person name="Andreopoulos B."/>
            <person name="Lu D."/>
            <person name="Skrede I."/>
            <person name="Drula E."/>
            <person name="Henrissat B."/>
            <person name="Morin E."/>
            <person name="Kohler A."/>
            <person name="Barry K."/>
            <person name="LaButti K."/>
            <person name="Morin E."/>
            <person name="Salamov A."/>
            <person name="Lipzen A."/>
            <person name="Mereny Z."/>
            <person name="Hegedus B."/>
            <person name="Baldrian P."/>
            <person name="Stursova M."/>
            <person name="Weitz H."/>
            <person name="Taylor A."/>
            <person name="Grigoriev I.V."/>
            <person name="Nagy L.G."/>
            <person name="Martin F."/>
            <person name="Kauserud H."/>
        </authorList>
    </citation>
    <scope>NUCLEOTIDE SEQUENCE</scope>
    <source>
        <strain evidence="1">CBHHK200</strain>
    </source>
</reference>
<comment type="caution">
    <text evidence="1">The sequence shown here is derived from an EMBL/GenBank/DDBJ whole genome shotgun (WGS) entry which is preliminary data.</text>
</comment>
<dbReference type="EMBL" id="JARJCM010000070">
    <property type="protein sequence ID" value="KAJ7032734.1"/>
    <property type="molecule type" value="Genomic_DNA"/>
</dbReference>
<proteinExistence type="predicted"/>
<dbReference type="AlphaFoldDB" id="A0AAD6SRL2"/>
<sequence length="547" mass="60961">MSHQPAHEVDATMPTYRRTLSPNELSYFLPSRAYGLNDMCTRNGIHAPPSLVSPQRLYIVWAIMRLRHSLMACRVDMLPGCYDEAEFVYTPPSSPGQALAEAKAYVRIFDDVSGPELLRRYFNGPRTLSSDCFSRLDVACHGQVSPGVHEFHFVLMYHHMINDTLAVQQTTHFIFELLAGPATPGGLPRTDNELAKILDHEWRQRWGGARHPHDAIVPATEVRVLGLAQSKFREAAWKVDNQNIQKKFIGGHVFPRTKSPTTNVRLVRAVFDEAQTAAINAKCKAKRVTLANAVFGLCNFAWIRLCAAHPELDAPKDLPMLMYTALSIRRYLPPAPPLTSYMSLSLEYHNVVLPAFLPQAADPHKMFWARSAAAQKQMFKHGHSPLMVRRAMVTNMERGERAKAWARIDDEADGTLPRTPRTVQPQTLTPPVPKRAPALALLGISSVGDMAPVYREEAYPLIKLLDAVGAARKAPGGLLVYTRTFLGKFNMALVWEAAPFPPSLIEEFWGYVVDGVHEYVLEDPGLKGTAEEVDCLVGTPLSARAKM</sequence>
<evidence type="ECO:0000313" key="2">
    <source>
        <dbReference type="Proteomes" id="UP001218188"/>
    </source>
</evidence>
<dbReference type="Gene3D" id="3.30.559.30">
    <property type="entry name" value="Nonribosomal peptide synthetase, condensation domain"/>
    <property type="match status" value="1"/>
</dbReference>
<dbReference type="InterPro" id="IPR023213">
    <property type="entry name" value="CAT-like_dom_sf"/>
</dbReference>
<keyword evidence="2" id="KW-1185">Reference proteome</keyword>
<dbReference type="Proteomes" id="UP001218188">
    <property type="component" value="Unassembled WGS sequence"/>
</dbReference>
<organism evidence="1 2">
    <name type="scientific">Mycena alexandri</name>
    <dbReference type="NCBI Taxonomy" id="1745969"/>
    <lineage>
        <taxon>Eukaryota</taxon>
        <taxon>Fungi</taxon>
        <taxon>Dikarya</taxon>
        <taxon>Basidiomycota</taxon>
        <taxon>Agaricomycotina</taxon>
        <taxon>Agaricomycetes</taxon>
        <taxon>Agaricomycetidae</taxon>
        <taxon>Agaricales</taxon>
        <taxon>Marasmiineae</taxon>
        <taxon>Mycenaceae</taxon>
        <taxon>Mycena</taxon>
    </lineage>
</organism>
<evidence type="ECO:0000313" key="1">
    <source>
        <dbReference type="EMBL" id="KAJ7032734.1"/>
    </source>
</evidence>
<protein>
    <submittedName>
        <fullName evidence="1">Uncharacterized protein</fullName>
    </submittedName>
</protein>
<dbReference type="Gene3D" id="3.30.559.10">
    <property type="entry name" value="Chloramphenicol acetyltransferase-like domain"/>
    <property type="match status" value="1"/>
</dbReference>
<accession>A0AAD6SRL2</accession>